<dbReference type="RefSeq" id="WP_090310318.1">
    <property type="nucleotide sequence ID" value="NZ_FNFE01000006.1"/>
</dbReference>
<dbReference type="EMBL" id="FNFE01000006">
    <property type="protein sequence ID" value="SDK68540.1"/>
    <property type="molecule type" value="Genomic_DNA"/>
</dbReference>
<evidence type="ECO:0000313" key="2">
    <source>
        <dbReference type="EMBL" id="SDK68540.1"/>
    </source>
</evidence>
<keyword evidence="1" id="KW-0472">Membrane</keyword>
<dbReference type="STRING" id="1095776.SAMN04515672_3667"/>
<keyword evidence="3" id="KW-1185">Reference proteome</keyword>
<dbReference type="OrthoDB" id="342532at2157"/>
<organism evidence="2 3">
    <name type="scientific">Natronorubrum texcoconense</name>
    <dbReference type="NCBI Taxonomy" id="1095776"/>
    <lineage>
        <taxon>Archaea</taxon>
        <taxon>Methanobacteriati</taxon>
        <taxon>Methanobacteriota</taxon>
        <taxon>Stenosarchaea group</taxon>
        <taxon>Halobacteria</taxon>
        <taxon>Halobacteriales</taxon>
        <taxon>Natrialbaceae</taxon>
        <taxon>Natronorubrum</taxon>
    </lineage>
</organism>
<sequence>MQREGTENATPVTDEPEDVLARLFRSGRTNALISWVLVGILCLVFLESVLDLDRLWILFVAATAIIVLAPPVAYWDWRMMLPWELLVVALLPILIRGLFGGELGTFGYYLSVAGLALLLIVELHMFAFSDLRLTHWATVVLVVMTTMASGAAWAIVRWNMDRQLGTSFLTEPGMSQDTANATLMGEFVWVTLAGVVAGILFDAYFKRRGRYLRRRLRQVVRR</sequence>
<feature type="transmembrane region" description="Helical" evidence="1">
    <location>
        <begin position="187"/>
        <end position="205"/>
    </location>
</feature>
<dbReference type="Proteomes" id="UP000198882">
    <property type="component" value="Unassembled WGS sequence"/>
</dbReference>
<keyword evidence="1" id="KW-0812">Transmembrane</keyword>
<feature type="transmembrane region" description="Helical" evidence="1">
    <location>
        <begin position="81"/>
        <end position="100"/>
    </location>
</feature>
<accession>A0A1G9DXK6</accession>
<dbReference type="AlphaFoldDB" id="A0A1G9DXK6"/>
<feature type="transmembrane region" description="Helical" evidence="1">
    <location>
        <begin position="133"/>
        <end position="156"/>
    </location>
</feature>
<gene>
    <name evidence="2" type="ORF">SAMN04515672_3667</name>
</gene>
<feature type="transmembrane region" description="Helical" evidence="1">
    <location>
        <begin position="32"/>
        <end position="50"/>
    </location>
</feature>
<evidence type="ECO:0000313" key="3">
    <source>
        <dbReference type="Proteomes" id="UP000198882"/>
    </source>
</evidence>
<reference evidence="3" key="1">
    <citation type="submission" date="2016-10" db="EMBL/GenBank/DDBJ databases">
        <authorList>
            <person name="Varghese N."/>
            <person name="Submissions S."/>
        </authorList>
    </citation>
    <scope>NUCLEOTIDE SEQUENCE [LARGE SCALE GENOMIC DNA]</scope>
    <source>
        <strain evidence="3">B4,CECT 8067,JCM 17497</strain>
    </source>
</reference>
<evidence type="ECO:0000256" key="1">
    <source>
        <dbReference type="SAM" id="Phobius"/>
    </source>
</evidence>
<keyword evidence="1" id="KW-1133">Transmembrane helix</keyword>
<name>A0A1G9DXK6_9EURY</name>
<feature type="transmembrane region" description="Helical" evidence="1">
    <location>
        <begin position="56"/>
        <end position="74"/>
    </location>
</feature>
<feature type="transmembrane region" description="Helical" evidence="1">
    <location>
        <begin position="106"/>
        <end position="126"/>
    </location>
</feature>
<protein>
    <submittedName>
        <fullName evidence="2">Uncharacterized protein</fullName>
    </submittedName>
</protein>
<proteinExistence type="predicted"/>